<keyword evidence="17" id="KW-1185">Reference proteome</keyword>
<evidence type="ECO:0000256" key="7">
    <source>
        <dbReference type="ARBA" id="ARBA00022692"/>
    </source>
</evidence>
<protein>
    <recommendedName>
        <fullName evidence="5">Transmembrane protein 138</fullName>
    </recommendedName>
</protein>
<feature type="transmembrane region" description="Helical" evidence="15">
    <location>
        <begin position="110"/>
        <end position="134"/>
    </location>
</feature>
<keyword evidence="8" id="KW-0970">Cilium biogenesis/degradation</keyword>
<comment type="caution">
    <text evidence="16">The sequence shown here is derived from an EMBL/GenBank/DDBJ whole genome shotgun (WGS) entry which is preliminary data.</text>
</comment>
<evidence type="ECO:0000256" key="2">
    <source>
        <dbReference type="ARBA" id="ARBA00004128"/>
    </source>
</evidence>
<reference evidence="16" key="1">
    <citation type="submission" date="2020-10" db="EMBL/GenBank/DDBJ databases">
        <authorList>
            <person name="Kikuchi T."/>
        </authorList>
    </citation>
    <scope>NUCLEOTIDE SEQUENCE</scope>
    <source>
        <strain evidence="16">NKZ352</strain>
    </source>
</reference>
<proteinExistence type="inferred from homology"/>
<sequence length="252" mass="28815">MASKYPLVLYAQMLMLTMDMIFNALSVLLFGRNTALLLIYMSVIFLLGKKFLYQPSDRRTFDHAPAWAKVPQLVGCWFRVSPLAFLNSCLPVFPCVKQLTSQTGRLQDTLSVMCLIVLFVSFSSTFVFQVGLIYQILFTYLPSIISSVLYIILSISTHYFSLSARWLDADKDIWTVSMVALYVGHKFWAAIYYSSYKRAALHLSDPKYNVDSEWLRQKFRLKFNIAQNNAEQPQEQPVPTPAAPAEQSSKND</sequence>
<evidence type="ECO:0000256" key="11">
    <source>
        <dbReference type="ARBA" id="ARBA00023136"/>
    </source>
</evidence>
<keyword evidence="13" id="KW-0966">Cell projection</keyword>
<dbReference type="GO" id="GO:0005774">
    <property type="term" value="C:vacuolar membrane"/>
    <property type="evidence" value="ECO:0007669"/>
    <property type="project" value="UniProtKB-SubCell"/>
</dbReference>
<evidence type="ECO:0000256" key="4">
    <source>
        <dbReference type="ARBA" id="ARBA00010572"/>
    </source>
</evidence>
<keyword evidence="11 15" id="KW-0472">Membrane</keyword>
<evidence type="ECO:0000256" key="14">
    <source>
        <dbReference type="SAM" id="MobiDB-lite"/>
    </source>
</evidence>
<dbReference type="Proteomes" id="UP000835052">
    <property type="component" value="Unassembled WGS sequence"/>
</dbReference>
<comment type="function">
    <text evidence="1">Required for ciliogenesis.</text>
</comment>
<organism evidence="16 17">
    <name type="scientific">Caenorhabditis auriculariae</name>
    <dbReference type="NCBI Taxonomy" id="2777116"/>
    <lineage>
        <taxon>Eukaryota</taxon>
        <taxon>Metazoa</taxon>
        <taxon>Ecdysozoa</taxon>
        <taxon>Nematoda</taxon>
        <taxon>Chromadorea</taxon>
        <taxon>Rhabditida</taxon>
        <taxon>Rhabditina</taxon>
        <taxon>Rhabditomorpha</taxon>
        <taxon>Rhabditoidea</taxon>
        <taxon>Rhabditidae</taxon>
        <taxon>Peloderinae</taxon>
        <taxon>Caenorhabditis</taxon>
    </lineage>
</organism>
<evidence type="ECO:0000256" key="5">
    <source>
        <dbReference type="ARBA" id="ARBA00014515"/>
    </source>
</evidence>
<dbReference type="PANTHER" id="PTHR13306">
    <property type="entry name" value="TRANSMEMBRANE PROTEIN 138"/>
    <property type="match status" value="1"/>
</dbReference>
<evidence type="ECO:0000313" key="17">
    <source>
        <dbReference type="Proteomes" id="UP000835052"/>
    </source>
</evidence>
<feature type="region of interest" description="Disordered" evidence="14">
    <location>
        <begin position="229"/>
        <end position="252"/>
    </location>
</feature>
<gene>
    <name evidence="16" type="ORF">CAUJ_LOCUS7697</name>
</gene>
<evidence type="ECO:0000256" key="15">
    <source>
        <dbReference type="SAM" id="Phobius"/>
    </source>
</evidence>
<evidence type="ECO:0000256" key="8">
    <source>
        <dbReference type="ARBA" id="ARBA00022794"/>
    </source>
</evidence>
<keyword evidence="6" id="KW-0926">Vacuole</keyword>
<keyword evidence="7 15" id="KW-0812">Transmembrane</keyword>
<comment type="similarity">
    <text evidence="4">Belongs to the TMEM138 family.</text>
</comment>
<evidence type="ECO:0000256" key="1">
    <source>
        <dbReference type="ARBA" id="ARBA00003709"/>
    </source>
</evidence>
<dbReference type="PANTHER" id="PTHR13306:SF6">
    <property type="entry name" value="TRANSMEMBRANE PROTEIN 138"/>
    <property type="match status" value="1"/>
</dbReference>
<evidence type="ECO:0000256" key="10">
    <source>
        <dbReference type="ARBA" id="ARBA00023069"/>
    </source>
</evidence>
<feature type="transmembrane region" description="Helical" evidence="15">
    <location>
        <begin position="173"/>
        <end position="193"/>
    </location>
</feature>
<accession>A0A8S1HBF1</accession>
<comment type="subcellular location">
    <subcellularLocation>
        <location evidence="3">Cell projection</location>
        <location evidence="3">Cilium</location>
    </subcellularLocation>
    <subcellularLocation>
        <location evidence="2">Vacuole membrane</location>
        <topology evidence="2">Multi-pass membrane protein</topology>
    </subcellularLocation>
</comment>
<evidence type="ECO:0000256" key="13">
    <source>
        <dbReference type="ARBA" id="ARBA00023273"/>
    </source>
</evidence>
<evidence type="ECO:0000313" key="16">
    <source>
        <dbReference type="EMBL" id="CAD6191778.1"/>
    </source>
</evidence>
<keyword evidence="12" id="KW-0325">Glycoprotein</keyword>
<evidence type="ECO:0000256" key="6">
    <source>
        <dbReference type="ARBA" id="ARBA00022554"/>
    </source>
</evidence>
<keyword evidence="10" id="KW-0969">Cilium</keyword>
<evidence type="ECO:0000256" key="9">
    <source>
        <dbReference type="ARBA" id="ARBA00022989"/>
    </source>
</evidence>
<name>A0A8S1HBF1_9PELO</name>
<feature type="transmembrane region" description="Helical" evidence="15">
    <location>
        <begin position="140"/>
        <end position="161"/>
    </location>
</feature>
<dbReference type="EMBL" id="CAJGYM010000023">
    <property type="protein sequence ID" value="CAD6191778.1"/>
    <property type="molecule type" value="Genomic_DNA"/>
</dbReference>
<dbReference type="Pfam" id="PF14935">
    <property type="entry name" value="TMEM138"/>
    <property type="match status" value="1"/>
</dbReference>
<dbReference type="InterPro" id="IPR024133">
    <property type="entry name" value="TM_138"/>
</dbReference>
<dbReference type="OrthoDB" id="189688at2759"/>
<evidence type="ECO:0000256" key="12">
    <source>
        <dbReference type="ARBA" id="ARBA00023180"/>
    </source>
</evidence>
<dbReference type="GO" id="GO:0030030">
    <property type="term" value="P:cell projection organization"/>
    <property type="evidence" value="ECO:0007669"/>
    <property type="project" value="UniProtKB-KW"/>
</dbReference>
<keyword evidence="9 15" id="KW-1133">Transmembrane helix</keyword>
<dbReference type="AlphaFoldDB" id="A0A8S1HBF1"/>
<evidence type="ECO:0000256" key="3">
    <source>
        <dbReference type="ARBA" id="ARBA00004138"/>
    </source>
</evidence>
<dbReference type="GO" id="GO:0005929">
    <property type="term" value="C:cilium"/>
    <property type="evidence" value="ECO:0007669"/>
    <property type="project" value="UniProtKB-SubCell"/>
</dbReference>